<dbReference type="RefSeq" id="WP_114453377.1">
    <property type="nucleotide sequence ID" value="NZ_QPJC01000007.1"/>
</dbReference>
<sequence length="139" mass="14962">MHEQVPWAGVIIVAVTMVGGAVLVHQVVRRASDGRLRRNHFAGIRTPSTMASESAWIAGHRAARRATDLGAGGMGLAGVIVLGLRDPWPFLITTLLGAVWVLFWVFVSARHAGKAARSASDIAETTTVPAHRNRHDQSR</sequence>
<reference evidence="3 4" key="1">
    <citation type="submission" date="2018-07" db="EMBL/GenBank/DDBJ databases">
        <title>Genomic Encyclopedia of Type Strains, Phase III (KMG-III): the genomes of soil and plant-associated and newly described type strains.</title>
        <authorList>
            <person name="Whitman W."/>
        </authorList>
    </citation>
    <scope>NUCLEOTIDE SEQUENCE [LARGE SCALE GENOMIC DNA]</scope>
    <source>
        <strain evidence="3 4">CECT 8575</strain>
    </source>
</reference>
<dbReference type="Pfam" id="PF13630">
    <property type="entry name" value="SdpI"/>
    <property type="match status" value="1"/>
</dbReference>
<feature type="transmembrane region" description="Helical" evidence="2">
    <location>
        <begin position="6"/>
        <end position="28"/>
    </location>
</feature>
<protein>
    <submittedName>
        <fullName evidence="3">SdpI/YhfL family protein</fullName>
    </submittedName>
</protein>
<feature type="region of interest" description="Disordered" evidence="1">
    <location>
        <begin position="118"/>
        <end position="139"/>
    </location>
</feature>
<keyword evidence="2" id="KW-0812">Transmembrane</keyword>
<evidence type="ECO:0000256" key="2">
    <source>
        <dbReference type="SAM" id="Phobius"/>
    </source>
</evidence>
<dbReference type="InterPro" id="IPR025962">
    <property type="entry name" value="SdpI/YhfL"/>
</dbReference>
<name>A0A368VN59_9ACTN</name>
<dbReference type="Proteomes" id="UP000253495">
    <property type="component" value="Unassembled WGS sequence"/>
</dbReference>
<accession>A0A368VN59</accession>
<keyword evidence="4" id="KW-1185">Reference proteome</keyword>
<dbReference type="EMBL" id="QPJC01000007">
    <property type="protein sequence ID" value="RCW43151.1"/>
    <property type="molecule type" value="Genomic_DNA"/>
</dbReference>
<evidence type="ECO:0000313" key="4">
    <source>
        <dbReference type="Proteomes" id="UP000253495"/>
    </source>
</evidence>
<dbReference type="OrthoDB" id="4422940at2"/>
<dbReference type="AlphaFoldDB" id="A0A368VN59"/>
<organism evidence="3 4">
    <name type="scientific">Halopolyspora algeriensis</name>
    <dbReference type="NCBI Taxonomy" id="1500506"/>
    <lineage>
        <taxon>Bacteria</taxon>
        <taxon>Bacillati</taxon>
        <taxon>Actinomycetota</taxon>
        <taxon>Actinomycetes</taxon>
        <taxon>Actinomycetes incertae sedis</taxon>
        <taxon>Halopolyspora</taxon>
    </lineage>
</organism>
<proteinExistence type="predicted"/>
<feature type="transmembrane region" description="Helical" evidence="2">
    <location>
        <begin position="66"/>
        <end position="84"/>
    </location>
</feature>
<evidence type="ECO:0000256" key="1">
    <source>
        <dbReference type="SAM" id="MobiDB-lite"/>
    </source>
</evidence>
<feature type="transmembrane region" description="Helical" evidence="2">
    <location>
        <begin position="90"/>
        <end position="107"/>
    </location>
</feature>
<keyword evidence="2" id="KW-1133">Transmembrane helix</keyword>
<gene>
    <name evidence="3" type="ORF">DFQ14_10738</name>
</gene>
<evidence type="ECO:0000313" key="3">
    <source>
        <dbReference type="EMBL" id="RCW43151.1"/>
    </source>
</evidence>
<keyword evidence="2" id="KW-0472">Membrane</keyword>
<comment type="caution">
    <text evidence="3">The sequence shown here is derived from an EMBL/GenBank/DDBJ whole genome shotgun (WGS) entry which is preliminary data.</text>
</comment>